<dbReference type="AlphaFoldDB" id="A0A6A6D6T4"/>
<protein>
    <submittedName>
        <fullName evidence="1">Uncharacterized protein</fullName>
    </submittedName>
</protein>
<proteinExistence type="predicted"/>
<sequence length="59" mass="6418">MSPAIASRLKRRGGFIVTRVCTASWTIGQHDPFSPAAPYASQTIGLEGSAHVSQYTQRR</sequence>
<accession>A0A6A6D6T4</accession>
<evidence type="ECO:0000313" key="1">
    <source>
        <dbReference type="EMBL" id="KAF2175184.1"/>
    </source>
</evidence>
<keyword evidence="2" id="KW-1185">Reference proteome</keyword>
<dbReference type="Proteomes" id="UP000800200">
    <property type="component" value="Unassembled WGS sequence"/>
</dbReference>
<evidence type="ECO:0000313" key="2">
    <source>
        <dbReference type="Proteomes" id="UP000800200"/>
    </source>
</evidence>
<reference evidence="1" key="1">
    <citation type="journal article" date="2020" name="Stud. Mycol.">
        <title>101 Dothideomycetes genomes: a test case for predicting lifestyles and emergence of pathogens.</title>
        <authorList>
            <person name="Haridas S."/>
            <person name="Albert R."/>
            <person name="Binder M."/>
            <person name="Bloem J."/>
            <person name="Labutti K."/>
            <person name="Salamov A."/>
            <person name="Andreopoulos B."/>
            <person name="Baker S."/>
            <person name="Barry K."/>
            <person name="Bills G."/>
            <person name="Bluhm B."/>
            <person name="Cannon C."/>
            <person name="Castanera R."/>
            <person name="Culley D."/>
            <person name="Daum C."/>
            <person name="Ezra D."/>
            <person name="Gonzalez J."/>
            <person name="Henrissat B."/>
            <person name="Kuo A."/>
            <person name="Liang C."/>
            <person name="Lipzen A."/>
            <person name="Lutzoni F."/>
            <person name="Magnuson J."/>
            <person name="Mondo S."/>
            <person name="Nolan M."/>
            <person name="Ohm R."/>
            <person name="Pangilinan J."/>
            <person name="Park H.-J."/>
            <person name="Ramirez L."/>
            <person name="Alfaro M."/>
            <person name="Sun H."/>
            <person name="Tritt A."/>
            <person name="Yoshinaga Y."/>
            <person name="Zwiers L.-H."/>
            <person name="Turgeon B."/>
            <person name="Goodwin S."/>
            <person name="Spatafora J."/>
            <person name="Crous P."/>
            <person name="Grigoriev I."/>
        </authorList>
    </citation>
    <scope>NUCLEOTIDE SEQUENCE</scope>
    <source>
        <strain evidence="1">CBS 207.26</strain>
    </source>
</reference>
<name>A0A6A6D6T4_9PEZI</name>
<gene>
    <name evidence="1" type="ORF">K469DRAFT_702872</name>
</gene>
<dbReference type="EMBL" id="ML994740">
    <property type="protein sequence ID" value="KAF2175184.1"/>
    <property type="molecule type" value="Genomic_DNA"/>
</dbReference>
<organism evidence="1 2">
    <name type="scientific">Zopfia rhizophila CBS 207.26</name>
    <dbReference type="NCBI Taxonomy" id="1314779"/>
    <lineage>
        <taxon>Eukaryota</taxon>
        <taxon>Fungi</taxon>
        <taxon>Dikarya</taxon>
        <taxon>Ascomycota</taxon>
        <taxon>Pezizomycotina</taxon>
        <taxon>Dothideomycetes</taxon>
        <taxon>Dothideomycetes incertae sedis</taxon>
        <taxon>Zopfiaceae</taxon>
        <taxon>Zopfia</taxon>
    </lineage>
</organism>